<comment type="caution">
    <text evidence="8">The sequence shown here is derived from an EMBL/GenBank/DDBJ whole genome shotgun (WGS) entry which is preliminary data.</text>
</comment>
<dbReference type="PANTHER" id="PTHR11909">
    <property type="entry name" value="CASEIN KINASE-RELATED"/>
    <property type="match status" value="1"/>
</dbReference>
<feature type="domain" description="Protein kinase" evidence="7">
    <location>
        <begin position="26"/>
        <end position="317"/>
    </location>
</feature>
<dbReference type="PROSITE" id="PS50011">
    <property type="entry name" value="PROTEIN_KINASE_DOM"/>
    <property type="match status" value="1"/>
</dbReference>
<dbReference type="InterPro" id="IPR050235">
    <property type="entry name" value="CK1_Ser-Thr_kinase"/>
</dbReference>
<protein>
    <recommendedName>
        <fullName evidence="1">non-specific serine/threonine protein kinase</fullName>
        <ecNumber evidence="1">2.7.11.1</ecNumber>
    </recommendedName>
</protein>
<reference evidence="8" key="1">
    <citation type="submission" date="2020-10" db="EMBL/GenBank/DDBJ databases">
        <title>Chromosome-scale genome assembly of the Allis shad, Alosa alosa.</title>
        <authorList>
            <person name="Margot Z."/>
            <person name="Christophe K."/>
            <person name="Cabau C."/>
            <person name="Louis A."/>
            <person name="Berthelot C."/>
            <person name="Parey E."/>
            <person name="Roest Crollius H."/>
            <person name="Montfort J."/>
            <person name="Robinson-Rechavi M."/>
            <person name="Bucao C."/>
            <person name="Bouchez O."/>
            <person name="Gislard M."/>
            <person name="Lluch J."/>
            <person name="Milhes M."/>
            <person name="Lampietro C."/>
            <person name="Lopez Roques C."/>
            <person name="Donnadieu C."/>
            <person name="Braasch I."/>
            <person name="Desvignes T."/>
            <person name="Postlethwait J."/>
            <person name="Bobe J."/>
            <person name="Guiguen Y."/>
        </authorList>
    </citation>
    <scope>NUCLEOTIDE SEQUENCE</scope>
    <source>
        <strain evidence="8">M-15738</strain>
        <tissue evidence="8">Blood</tissue>
    </source>
</reference>
<name>A0AAV6FUT4_9TELE</name>
<dbReference type="Proteomes" id="UP000823561">
    <property type="component" value="Chromosome 18"/>
</dbReference>
<dbReference type="PROSITE" id="PS00107">
    <property type="entry name" value="PROTEIN_KINASE_ATP"/>
    <property type="match status" value="1"/>
</dbReference>
<feature type="region of interest" description="Disordered" evidence="5">
    <location>
        <begin position="542"/>
        <end position="607"/>
    </location>
</feature>
<proteinExistence type="predicted"/>
<dbReference type="PROSITE" id="PS00108">
    <property type="entry name" value="PROTEIN_KINASE_ST"/>
    <property type="match status" value="1"/>
</dbReference>
<keyword evidence="6" id="KW-0812">Transmembrane</keyword>
<feature type="compositionally biased region" description="Low complexity" evidence="5">
    <location>
        <begin position="547"/>
        <end position="557"/>
    </location>
</feature>
<feature type="transmembrane region" description="Helical" evidence="6">
    <location>
        <begin position="607"/>
        <end position="629"/>
    </location>
</feature>
<dbReference type="GO" id="GO:0004674">
    <property type="term" value="F:protein serine/threonine kinase activity"/>
    <property type="evidence" value="ECO:0007669"/>
    <property type="project" value="UniProtKB-EC"/>
</dbReference>
<keyword evidence="2 4" id="KW-0547">Nucleotide-binding</keyword>
<sequence length="630" mass="69554">MAPKRKALPNPLPDGWIVTDTEKKSWKLGNVIGSGGFGLIYLASQDVDAPVGDGSNFVIKVEYHENGPLFSELKFYQRAAKPESMLGWRKKKGLDFLGIPAYWGSGLFEHKGTRYRFMVMDRLGTDLQKVLQECGGHFPKHTVLQLGCLLLDVLEYIHDNEYVHADIKAANLLLGLRDPDKVFLADYGLAYRYNPEGVHKDYRENPKKGHNGTIEYTSIDAHNGVAPSRRGDLEILGYCLLHWLCGTLPWLSVLRNPTQVQEAKAKLMSNLPESVTQLSSTASGNVELAQFMVNVKALGYKERPDYQALRRALSKGVPKPSRSQGLLDLPRPRPGKVSEPSALRTAGQAKPPARRTAKPKTIPSGSDVSDEDSPKPSLHRAKPSGKSREQGSGPAKPPGKRITKPKPILVEEDDDDDYASDSDSEEDTRPAPACGRGHAAKPPQKKRASPVKRGSRAKPADSDEDYSPGPEYRRAEGARQRGAAAGAAVDNLCPAMEQKRGMPKYASRRTELAEAHLPRLPSECGQSHSDYSTTAWATPKIRRQCGSNSHSSAPSYSHWREYAQGQDHPRRTHTNRGYLDQHNEEPWAYSGHNGSQDNQAEEPEGQWSWSGTKLVGGVILILVFLAVFVR</sequence>
<feature type="compositionally biased region" description="Basic residues" evidence="5">
    <location>
        <begin position="443"/>
        <end position="456"/>
    </location>
</feature>
<keyword evidence="6" id="KW-1133">Transmembrane helix</keyword>
<dbReference type="Gene3D" id="1.10.510.10">
    <property type="entry name" value="Transferase(Phosphotransferase) domain 1"/>
    <property type="match status" value="1"/>
</dbReference>
<evidence type="ECO:0000256" key="4">
    <source>
        <dbReference type="PROSITE-ProRule" id="PRU10141"/>
    </source>
</evidence>
<keyword evidence="3 4" id="KW-0067">ATP-binding</keyword>
<feature type="compositionally biased region" description="Acidic residues" evidence="5">
    <location>
        <begin position="410"/>
        <end position="426"/>
    </location>
</feature>
<dbReference type="InterPro" id="IPR000719">
    <property type="entry name" value="Prot_kinase_dom"/>
</dbReference>
<dbReference type="InterPro" id="IPR008271">
    <property type="entry name" value="Ser/Thr_kinase_AS"/>
</dbReference>
<feature type="region of interest" description="Disordered" evidence="5">
    <location>
        <begin position="313"/>
        <end position="492"/>
    </location>
</feature>
<dbReference type="EMBL" id="JADWDJ010000018">
    <property type="protein sequence ID" value="KAG5266594.1"/>
    <property type="molecule type" value="Genomic_DNA"/>
</dbReference>
<evidence type="ECO:0000256" key="6">
    <source>
        <dbReference type="SAM" id="Phobius"/>
    </source>
</evidence>
<evidence type="ECO:0000256" key="5">
    <source>
        <dbReference type="SAM" id="MobiDB-lite"/>
    </source>
</evidence>
<organism evidence="8 9">
    <name type="scientific">Alosa alosa</name>
    <name type="common">allis shad</name>
    <dbReference type="NCBI Taxonomy" id="278164"/>
    <lineage>
        <taxon>Eukaryota</taxon>
        <taxon>Metazoa</taxon>
        <taxon>Chordata</taxon>
        <taxon>Craniata</taxon>
        <taxon>Vertebrata</taxon>
        <taxon>Euteleostomi</taxon>
        <taxon>Actinopterygii</taxon>
        <taxon>Neopterygii</taxon>
        <taxon>Teleostei</taxon>
        <taxon>Clupei</taxon>
        <taxon>Clupeiformes</taxon>
        <taxon>Clupeoidei</taxon>
        <taxon>Clupeidae</taxon>
        <taxon>Alosa</taxon>
    </lineage>
</organism>
<keyword evidence="9" id="KW-1185">Reference proteome</keyword>
<evidence type="ECO:0000256" key="2">
    <source>
        <dbReference type="ARBA" id="ARBA00022741"/>
    </source>
</evidence>
<dbReference type="GO" id="GO:0005524">
    <property type="term" value="F:ATP binding"/>
    <property type="evidence" value="ECO:0007669"/>
    <property type="project" value="UniProtKB-UniRule"/>
</dbReference>
<evidence type="ECO:0000313" key="8">
    <source>
        <dbReference type="EMBL" id="KAG5266594.1"/>
    </source>
</evidence>
<gene>
    <name evidence="8" type="ORF">AALO_G00233880</name>
</gene>
<dbReference type="SMART" id="SM00220">
    <property type="entry name" value="S_TKc"/>
    <property type="match status" value="1"/>
</dbReference>
<dbReference type="InterPro" id="IPR011009">
    <property type="entry name" value="Kinase-like_dom_sf"/>
</dbReference>
<dbReference type="AlphaFoldDB" id="A0AAV6FUT4"/>
<accession>A0AAV6FUT4</accession>
<dbReference type="InterPro" id="IPR017441">
    <property type="entry name" value="Protein_kinase_ATP_BS"/>
</dbReference>
<evidence type="ECO:0000256" key="3">
    <source>
        <dbReference type="ARBA" id="ARBA00022840"/>
    </source>
</evidence>
<feature type="binding site" evidence="4">
    <location>
        <position position="60"/>
    </location>
    <ligand>
        <name>ATP</name>
        <dbReference type="ChEBI" id="CHEBI:30616"/>
    </ligand>
</feature>
<evidence type="ECO:0000256" key="1">
    <source>
        <dbReference type="ARBA" id="ARBA00012513"/>
    </source>
</evidence>
<dbReference type="SUPFAM" id="SSF56112">
    <property type="entry name" value="Protein kinase-like (PK-like)"/>
    <property type="match status" value="1"/>
</dbReference>
<dbReference type="EC" id="2.7.11.1" evidence="1"/>
<evidence type="ECO:0000259" key="7">
    <source>
        <dbReference type="PROSITE" id="PS50011"/>
    </source>
</evidence>
<keyword evidence="6" id="KW-0472">Membrane</keyword>
<evidence type="ECO:0000313" key="9">
    <source>
        <dbReference type="Proteomes" id="UP000823561"/>
    </source>
</evidence>
<dbReference type="Pfam" id="PF00069">
    <property type="entry name" value="Pkinase"/>
    <property type="match status" value="1"/>
</dbReference>